<accession>A0A4R6QIB6</accession>
<feature type="binding site" description="axial binding residue" evidence="5">
    <location>
        <position position="35"/>
    </location>
    <ligand>
        <name>heme c</name>
        <dbReference type="ChEBI" id="CHEBI:61717"/>
        <label>1</label>
    </ligand>
    <ligandPart>
        <name>Fe</name>
        <dbReference type="ChEBI" id="CHEBI:18248"/>
    </ligandPart>
</feature>
<dbReference type="GO" id="GO:0042597">
    <property type="term" value="C:periplasmic space"/>
    <property type="evidence" value="ECO:0007669"/>
    <property type="project" value="InterPro"/>
</dbReference>
<keyword evidence="3 5" id="KW-0408">Iron</keyword>
<keyword evidence="1 4" id="KW-0349">Heme</keyword>
<evidence type="ECO:0000313" key="7">
    <source>
        <dbReference type="EMBL" id="TDP61882.1"/>
    </source>
</evidence>
<evidence type="ECO:0000256" key="4">
    <source>
        <dbReference type="PIRSR" id="PIRSR000005-1"/>
    </source>
</evidence>
<dbReference type="Gene3D" id="1.10.760.10">
    <property type="entry name" value="Cytochrome c-like domain"/>
    <property type="match status" value="2"/>
</dbReference>
<evidence type="ECO:0000259" key="6">
    <source>
        <dbReference type="PROSITE" id="PS51007"/>
    </source>
</evidence>
<feature type="binding site" description="covalent" evidence="4">
    <location>
        <position position="34"/>
    </location>
    <ligand>
        <name>heme c</name>
        <dbReference type="ChEBI" id="CHEBI:61717"/>
        <label>1</label>
    </ligand>
</feature>
<dbReference type="AlphaFoldDB" id="A0A4R6QIB6"/>
<feature type="binding site" description="covalent" evidence="4">
    <location>
        <position position="133"/>
    </location>
    <ligand>
        <name>heme c</name>
        <dbReference type="ChEBI" id="CHEBI:61717"/>
        <label>2</label>
    </ligand>
</feature>
<dbReference type="GO" id="GO:0009055">
    <property type="term" value="F:electron transfer activity"/>
    <property type="evidence" value="ECO:0007669"/>
    <property type="project" value="InterPro"/>
</dbReference>
<dbReference type="InterPro" id="IPR036909">
    <property type="entry name" value="Cyt_c-like_dom_sf"/>
</dbReference>
<dbReference type="PIRSF" id="PIRSF000005">
    <property type="entry name" value="Cytochrome_c4"/>
    <property type="match status" value="1"/>
</dbReference>
<feature type="binding site" description="covalent" evidence="4">
    <location>
        <position position="136"/>
    </location>
    <ligand>
        <name>heme c</name>
        <dbReference type="ChEBI" id="CHEBI:61717"/>
        <label>2</label>
    </ligand>
</feature>
<dbReference type="PANTHER" id="PTHR33751">
    <property type="entry name" value="CBB3-TYPE CYTOCHROME C OXIDASE SUBUNIT FIXP"/>
    <property type="match status" value="1"/>
</dbReference>
<protein>
    <submittedName>
        <fullName evidence="7">Cytochrome c553</fullName>
    </submittedName>
</protein>
<dbReference type="InParanoid" id="A0A4R6QIB6"/>
<comment type="PTM">
    <text evidence="4">Binds 2 heme c groups covalently per subunit.</text>
</comment>
<sequence>MLTLSLALLAATAAAQPAKVEDTIAQRVQACTTCHGQQGRAAPDGYYPRIAGKPAGYLYNQLLNFRDGRRHYGLMDELVAPLSDAYLREIAEHFAALDLPYAPPPPTRASLALLQRGQQLALHGDATRRLPACVQCHGAKLTGLAPAIPGLLGLPRDYLNGQLGAWKSGQRRAHAPDCMGQIARTLSLDDIAAVSQWLAAQPLPAAPKAVSELPAALPLSCGGVPQAAKVLP</sequence>
<feature type="binding site" description="axial binding residue" evidence="5">
    <location>
        <position position="179"/>
    </location>
    <ligand>
        <name>heme c</name>
        <dbReference type="ChEBI" id="CHEBI:61717"/>
        <label>2</label>
    </ligand>
    <ligandPart>
        <name>Fe</name>
        <dbReference type="ChEBI" id="CHEBI:18248"/>
    </ligandPart>
</feature>
<dbReference type="PROSITE" id="PS51007">
    <property type="entry name" value="CYTC"/>
    <property type="match status" value="1"/>
</dbReference>
<evidence type="ECO:0000256" key="3">
    <source>
        <dbReference type="ARBA" id="ARBA00023004"/>
    </source>
</evidence>
<comment type="caution">
    <text evidence="7">The sequence shown here is derived from an EMBL/GenBank/DDBJ whole genome shotgun (WGS) entry which is preliminary data.</text>
</comment>
<proteinExistence type="predicted"/>
<keyword evidence="8" id="KW-1185">Reference proteome</keyword>
<dbReference type="EMBL" id="SNXS01000010">
    <property type="protein sequence ID" value="TDP61882.1"/>
    <property type="molecule type" value="Genomic_DNA"/>
</dbReference>
<dbReference type="SUPFAM" id="SSF46626">
    <property type="entry name" value="Cytochrome c"/>
    <property type="match status" value="2"/>
</dbReference>
<reference evidence="7 8" key="1">
    <citation type="submission" date="2019-03" db="EMBL/GenBank/DDBJ databases">
        <title>Genomic Encyclopedia of Type Strains, Phase IV (KMG-IV): sequencing the most valuable type-strain genomes for metagenomic binning, comparative biology and taxonomic classification.</title>
        <authorList>
            <person name="Goeker M."/>
        </authorList>
    </citation>
    <scope>NUCLEOTIDE SEQUENCE [LARGE SCALE GENOMIC DNA]</scope>
    <source>
        <strain evidence="7 8">DSM 16998</strain>
    </source>
</reference>
<name>A0A4R6QIB6_9BURK</name>
<dbReference type="GO" id="GO:0020037">
    <property type="term" value="F:heme binding"/>
    <property type="evidence" value="ECO:0007669"/>
    <property type="project" value="InterPro"/>
</dbReference>
<organism evidence="7 8">
    <name type="scientific">Roseateles toxinivorans</name>
    <dbReference type="NCBI Taxonomy" id="270368"/>
    <lineage>
        <taxon>Bacteria</taxon>
        <taxon>Pseudomonadati</taxon>
        <taxon>Pseudomonadota</taxon>
        <taxon>Betaproteobacteria</taxon>
        <taxon>Burkholderiales</taxon>
        <taxon>Sphaerotilaceae</taxon>
        <taxon>Roseateles</taxon>
    </lineage>
</organism>
<keyword evidence="2 5" id="KW-0479">Metal-binding</keyword>
<dbReference type="PANTHER" id="PTHR33751:SF11">
    <property type="entry name" value="BLL4483 PROTEIN"/>
    <property type="match status" value="1"/>
</dbReference>
<evidence type="ECO:0000256" key="2">
    <source>
        <dbReference type="ARBA" id="ARBA00022723"/>
    </source>
</evidence>
<evidence type="ECO:0000313" key="8">
    <source>
        <dbReference type="Proteomes" id="UP000295361"/>
    </source>
</evidence>
<gene>
    <name evidence="7" type="ORF">DES47_11095</name>
</gene>
<feature type="domain" description="Cytochrome c" evidence="6">
    <location>
        <begin position="112"/>
        <end position="202"/>
    </location>
</feature>
<feature type="binding site" description="covalent" evidence="4">
    <location>
        <position position="31"/>
    </location>
    <ligand>
        <name>heme c</name>
        <dbReference type="ChEBI" id="CHEBI:61717"/>
        <label>1</label>
    </ligand>
</feature>
<dbReference type="InterPro" id="IPR024167">
    <property type="entry name" value="Cytochrome_c4-like"/>
</dbReference>
<dbReference type="Proteomes" id="UP000295361">
    <property type="component" value="Unassembled WGS sequence"/>
</dbReference>
<evidence type="ECO:0000256" key="1">
    <source>
        <dbReference type="ARBA" id="ARBA00022617"/>
    </source>
</evidence>
<dbReference type="InterPro" id="IPR009056">
    <property type="entry name" value="Cyt_c-like_dom"/>
</dbReference>
<evidence type="ECO:0000256" key="5">
    <source>
        <dbReference type="PIRSR" id="PIRSR000005-2"/>
    </source>
</evidence>
<feature type="binding site" description="axial binding residue" evidence="5">
    <location>
        <position position="137"/>
    </location>
    <ligand>
        <name>heme c</name>
        <dbReference type="ChEBI" id="CHEBI:61717"/>
        <label>2</label>
    </ligand>
    <ligandPart>
        <name>Fe</name>
        <dbReference type="ChEBI" id="CHEBI:18248"/>
    </ligandPart>
</feature>
<feature type="binding site" description="axial binding residue" evidence="5">
    <location>
        <position position="75"/>
    </location>
    <ligand>
        <name>heme c</name>
        <dbReference type="ChEBI" id="CHEBI:61717"/>
        <label>1</label>
    </ligand>
    <ligandPart>
        <name>Fe</name>
        <dbReference type="ChEBI" id="CHEBI:18248"/>
    </ligandPart>
</feature>
<dbReference type="InterPro" id="IPR050597">
    <property type="entry name" value="Cytochrome_c_Oxidase_Subunit"/>
</dbReference>
<dbReference type="GO" id="GO:0005506">
    <property type="term" value="F:iron ion binding"/>
    <property type="evidence" value="ECO:0007669"/>
    <property type="project" value="InterPro"/>
</dbReference>